<feature type="domain" description="HAMP" evidence="13">
    <location>
        <begin position="360"/>
        <end position="430"/>
    </location>
</feature>
<dbReference type="InterPro" id="IPR036890">
    <property type="entry name" value="HATPase_C_sf"/>
</dbReference>
<accession>A0A1S2PVF1</accession>
<feature type="compositionally biased region" description="Low complexity" evidence="10">
    <location>
        <begin position="787"/>
        <end position="803"/>
    </location>
</feature>
<feature type="compositionally biased region" description="Basic and acidic residues" evidence="10">
    <location>
        <begin position="837"/>
        <end position="876"/>
    </location>
</feature>
<dbReference type="OrthoDB" id="4652229at2"/>
<evidence type="ECO:0000313" key="15">
    <source>
        <dbReference type="Proteomes" id="UP000179935"/>
    </source>
</evidence>
<evidence type="ECO:0000256" key="5">
    <source>
        <dbReference type="ARBA" id="ARBA00022679"/>
    </source>
</evidence>
<dbReference type="SUPFAM" id="SSF55874">
    <property type="entry name" value="ATPase domain of HSP90 chaperone/DNA topoisomerase II/histidine kinase"/>
    <property type="match status" value="1"/>
</dbReference>
<sequence length="883" mass="94298">MSTNGVDAPARPAPSPPRGGIRGFADRWAFRRKLNILVGVPLAMLAMLLAFVIDDQVGQARSAASAARLVRDSGQVAVLVDRVEREHQQAILLSVRYESAVGDAKPSLAAYRRAQRAVDSQVEKVRATFGDRLPQTEAQALKEVEGLTSLRETIARDYMPVDTIDPAYTNAANGLIDGLGLDRSATLAATFTGNLLDSLLRADAAHSAFETSVFSASTGDSNALIEFTNAVGSYELYAYQADRFGRFATEEQADELSGIERSTAQRAIAQAYAELQVDPSALQANTPAEIRRTFERALSNYPDYPKQAESRLKITASLIGQIADRADTASNDAWWRAGLLLGIAVLGFVLWLAFSVAVRRSVVQPVRTLTGAAQRVAEVAWRELARVADDDAEDAGPPRLREVPVTVRDEIGELAEAFNHVQTTAAALLERQVLSRRNVAEMFGNVGRRVSNLTARQLALIDAVERGETDPALLERLYSIDHIAVRLRRNADSLMLLAGIHETVLDAGPTALTNVVRAALGQIEGFQRVQLRARTEIMVEPEFIGDLTLMVAELLENAVAFSPDGSPVDVTVSAGGEGAVIEIADHGLGMSAERLAEENARLIRRERLDLVPTKVLGLFVVGTLARRWEVSVELSRTPGGGVTATVEVPSSLLLTAGPVSAGPGSGPGRTAAQPTAGGPMPSSALAAEGSASAAIEPPDGDATGASSTPLPRRVPRREPESATGTPTAYAHDHGGYGEQAAKTTGTAEHDGTDAEEPAGPQDRTVPHGRAEEPPLVPRPRPEEPDPVTRTLTPATAPPAGDTPESPRPLRRRVRGATLRDTGSDAAQQAARQALRPADADEVRSALEEFEAAVERAHRDSAPRPAPHEHDRHDQIHLPEGAEQ</sequence>
<proteinExistence type="predicted"/>
<dbReference type="Pfam" id="PF00672">
    <property type="entry name" value="HAMP"/>
    <property type="match status" value="1"/>
</dbReference>
<dbReference type="CDD" id="cd06225">
    <property type="entry name" value="HAMP"/>
    <property type="match status" value="1"/>
</dbReference>
<evidence type="ECO:0000256" key="7">
    <source>
        <dbReference type="ARBA" id="ARBA00022777"/>
    </source>
</evidence>
<feature type="compositionally biased region" description="Low complexity" evidence="10">
    <location>
        <begin position="824"/>
        <end position="836"/>
    </location>
</feature>
<dbReference type="PROSITE" id="PS50885">
    <property type="entry name" value="HAMP"/>
    <property type="match status" value="1"/>
</dbReference>
<evidence type="ECO:0000256" key="1">
    <source>
        <dbReference type="ARBA" id="ARBA00000085"/>
    </source>
</evidence>
<keyword evidence="15" id="KW-1185">Reference proteome</keyword>
<dbReference type="GO" id="GO:0000160">
    <property type="term" value="P:phosphorelay signal transduction system"/>
    <property type="evidence" value="ECO:0007669"/>
    <property type="project" value="UniProtKB-KW"/>
</dbReference>
<dbReference type="InterPro" id="IPR003594">
    <property type="entry name" value="HATPase_dom"/>
</dbReference>
<name>A0A1S2PVF1_9ACTN</name>
<evidence type="ECO:0000256" key="10">
    <source>
        <dbReference type="SAM" id="MobiDB-lite"/>
    </source>
</evidence>
<keyword evidence="6 11" id="KW-0812">Transmembrane</keyword>
<dbReference type="InterPro" id="IPR050428">
    <property type="entry name" value="TCS_sensor_his_kinase"/>
</dbReference>
<dbReference type="STRING" id="1428652.BIV24_07660"/>
<reference evidence="14 15" key="1">
    <citation type="submission" date="2016-10" db="EMBL/GenBank/DDBJ databases">
        <title>Genome sequence of Streptomyces sp. MUSC 93.</title>
        <authorList>
            <person name="Lee L.-H."/>
            <person name="Ser H.-L."/>
            <person name="Law J.W.-F."/>
        </authorList>
    </citation>
    <scope>NUCLEOTIDE SEQUENCE [LARGE SCALE GENOMIC DNA]</scope>
    <source>
        <strain evidence="14 15">MUSC 93</strain>
    </source>
</reference>
<dbReference type="PANTHER" id="PTHR45436">
    <property type="entry name" value="SENSOR HISTIDINE KINASE YKOH"/>
    <property type="match status" value="1"/>
</dbReference>
<dbReference type="EC" id="2.7.13.3" evidence="3"/>
<dbReference type="Gene3D" id="3.30.565.10">
    <property type="entry name" value="Histidine kinase-like ATPase, C-terminal domain"/>
    <property type="match status" value="1"/>
</dbReference>
<dbReference type="GO" id="GO:0005886">
    <property type="term" value="C:plasma membrane"/>
    <property type="evidence" value="ECO:0007669"/>
    <property type="project" value="TreeGrafter"/>
</dbReference>
<evidence type="ECO:0000256" key="2">
    <source>
        <dbReference type="ARBA" id="ARBA00004370"/>
    </source>
</evidence>
<dbReference type="Proteomes" id="UP000179935">
    <property type="component" value="Unassembled WGS sequence"/>
</dbReference>
<dbReference type="GO" id="GO:0005524">
    <property type="term" value="F:ATP binding"/>
    <property type="evidence" value="ECO:0007669"/>
    <property type="project" value="UniProtKB-KW"/>
</dbReference>
<evidence type="ECO:0000256" key="4">
    <source>
        <dbReference type="ARBA" id="ARBA00022553"/>
    </source>
</evidence>
<protein>
    <recommendedName>
        <fullName evidence="3">histidine kinase</fullName>
        <ecNumber evidence="3">2.7.13.3</ecNumber>
    </recommendedName>
</protein>
<evidence type="ECO:0000256" key="6">
    <source>
        <dbReference type="ARBA" id="ARBA00022692"/>
    </source>
</evidence>
<dbReference type="InterPro" id="IPR005467">
    <property type="entry name" value="His_kinase_dom"/>
</dbReference>
<feature type="domain" description="Histidine kinase" evidence="12">
    <location>
        <begin position="547"/>
        <end position="652"/>
    </location>
</feature>
<dbReference type="RefSeq" id="WP_071365422.1">
    <property type="nucleotide sequence ID" value="NZ_MLYP01000018.1"/>
</dbReference>
<keyword evidence="5" id="KW-0808">Transferase</keyword>
<keyword evidence="14" id="KW-0067">ATP-binding</keyword>
<dbReference type="PROSITE" id="PS50109">
    <property type="entry name" value="HIS_KIN"/>
    <property type="match status" value="1"/>
</dbReference>
<comment type="catalytic activity">
    <reaction evidence="1">
        <text>ATP + protein L-histidine = ADP + protein N-phospho-L-histidine.</text>
        <dbReference type="EC" id="2.7.13.3"/>
    </reaction>
</comment>
<dbReference type="EMBL" id="MLYP01000018">
    <property type="protein sequence ID" value="OIJ96884.1"/>
    <property type="molecule type" value="Genomic_DNA"/>
</dbReference>
<dbReference type="Gene3D" id="6.10.340.10">
    <property type="match status" value="1"/>
</dbReference>
<dbReference type="PANTHER" id="PTHR45436:SF5">
    <property type="entry name" value="SENSOR HISTIDINE KINASE TRCS"/>
    <property type="match status" value="1"/>
</dbReference>
<keyword evidence="7" id="KW-0418">Kinase</keyword>
<evidence type="ECO:0000256" key="8">
    <source>
        <dbReference type="ARBA" id="ARBA00022989"/>
    </source>
</evidence>
<dbReference type="Pfam" id="PF02518">
    <property type="entry name" value="HATPase_c"/>
    <property type="match status" value="1"/>
</dbReference>
<evidence type="ECO:0000256" key="9">
    <source>
        <dbReference type="ARBA" id="ARBA00023012"/>
    </source>
</evidence>
<feature type="transmembrane region" description="Helical" evidence="11">
    <location>
        <begin position="333"/>
        <end position="358"/>
    </location>
</feature>
<dbReference type="AlphaFoldDB" id="A0A1S2PVF1"/>
<keyword evidence="4" id="KW-0597">Phosphoprotein</keyword>
<dbReference type="InterPro" id="IPR003660">
    <property type="entry name" value="HAMP_dom"/>
</dbReference>
<evidence type="ECO:0000313" key="14">
    <source>
        <dbReference type="EMBL" id="OIJ96884.1"/>
    </source>
</evidence>
<evidence type="ECO:0000259" key="12">
    <source>
        <dbReference type="PROSITE" id="PS50109"/>
    </source>
</evidence>
<feature type="transmembrane region" description="Helical" evidence="11">
    <location>
        <begin position="34"/>
        <end position="53"/>
    </location>
</feature>
<keyword evidence="11" id="KW-0472">Membrane</keyword>
<dbReference type="SMART" id="SM00387">
    <property type="entry name" value="HATPase_c"/>
    <property type="match status" value="1"/>
</dbReference>
<organism evidence="14 15">
    <name type="scientific">Streptomyces colonosanans</name>
    <dbReference type="NCBI Taxonomy" id="1428652"/>
    <lineage>
        <taxon>Bacteria</taxon>
        <taxon>Bacillati</taxon>
        <taxon>Actinomycetota</taxon>
        <taxon>Actinomycetes</taxon>
        <taxon>Kitasatosporales</taxon>
        <taxon>Streptomycetaceae</taxon>
        <taxon>Streptomyces</taxon>
    </lineage>
</organism>
<comment type="caution">
    <text evidence="14">The sequence shown here is derived from an EMBL/GenBank/DDBJ whole genome shotgun (WGS) entry which is preliminary data.</text>
</comment>
<dbReference type="SMART" id="SM00304">
    <property type="entry name" value="HAMP"/>
    <property type="match status" value="1"/>
</dbReference>
<keyword evidence="14" id="KW-0547">Nucleotide-binding</keyword>
<feature type="region of interest" description="Disordered" evidence="10">
    <location>
        <begin position="657"/>
        <end position="883"/>
    </location>
</feature>
<evidence type="ECO:0000256" key="11">
    <source>
        <dbReference type="SAM" id="Phobius"/>
    </source>
</evidence>
<keyword evidence="8 11" id="KW-1133">Transmembrane helix</keyword>
<dbReference type="GO" id="GO:0004673">
    <property type="term" value="F:protein histidine kinase activity"/>
    <property type="evidence" value="ECO:0007669"/>
    <property type="project" value="UniProtKB-EC"/>
</dbReference>
<feature type="compositionally biased region" description="Low complexity" evidence="10">
    <location>
        <begin position="682"/>
        <end position="694"/>
    </location>
</feature>
<comment type="subcellular location">
    <subcellularLocation>
        <location evidence="2">Membrane</location>
    </subcellularLocation>
</comment>
<keyword evidence="9" id="KW-0902">Two-component regulatory system</keyword>
<evidence type="ECO:0000259" key="13">
    <source>
        <dbReference type="PROSITE" id="PS50885"/>
    </source>
</evidence>
<gene>
    <name evidence="14" type="ORF">BIV24_07660</name>
</gene>
<evidence type="ECO:0000256" key="3">
    <source>
        <dbReference type="ARBA" id="ARBA00012438"/>
    </source>
</evidence>